<feature type="binding site" evidence="5">
    <location>
        <position position="695"/>
    </location>
    <ligand>
        <name>Mg(2+)</name>
        <dbReference type="ChEBI" id="CHEBI:18420"/>
    </ligand>
</feature>
<dbReference type="GO" id="GO:0000932">
    <property type="term" value="C:P-body"/>
    <property type="evidence" value="ECO:0007669"/>
    <property type="project" value="UniProtKB-SubCell"/>
</dbReference>
<evidence type="ECO:0000313" key="8">
    <source>
        <dbReference type="EMBL" id="CAI9720303.1"/>
    </source>
</evidence>
<dbReference type="InterPro" id="IPR041505">
    <property type="entry name" value="Dis3_CSD2"/>
</dbReference>
<dbReference type="Proteomes" id="UP001162480">
    <property type="component" value="Chromosome 3"/>
</dbReference>
<keyword evidence="5" id="KW-0378">Hydrolase</keyword>
<keyword evidence="5" id="KW-0540">Nuclease</keyword>
<dbReference type="PROSITE" id="PS01175">
    <property type="entry name" value="RIBONUCLEASE_II"/>
    <property type="match status" value="1"/>
</dbReference>
<comment type="similarity">
    <text evidence="5">Belongs to the RNR ribonuclease family. DIS3L2 subfamily.</text>
</comment>
<dbReference type="InterPro" id="IPR022966">
    <property type="entry name" value="RNase_II/R_CS"/>
</dbReference>
<dbReference type="EC" id="3.1.13.-" evidence="5"/>
<dbReference type="Pfam" id="PF17849">
    <property type="entry name" value="OB_Dis3"/>
    <property type="match status" value="1"/>
</dbReference>
<evidence type="ECO:0000256" key="1">
    <source>
        <dbReference type="ARBA" id="ARBA00022490"/>
    </source>
</evidence>
<dbReference type="SUPFAM" id="SSF50249">
    <property type="entry name" value="Nucleic acid-binding proteins"/>
    <property type="match status" value="3"/>
</dbReference>
<dbReference type="Pfam" id="PF00773">
    <property type="entry name" value="RNB"/>
    <property type="match status" value="1"/>
</dbReference>
<dbReference type="Pfam" id="PF17877">
    <property type="entry name" value="Dis3l2_C_term"/>
    <property type="match status" value="1"/>
</dbReference>
<keyword evidence="3 5" id="KW-0460">Magnesium</keyword>
<sequence>MMESCKIERNPAQDAVEQGELPVLATISKSNQKNPQPLFSDKSFEEELIRRVSEIQLVRENLSAIKTKRKNKKSRSHKSINTQKNSDAEKTITKDFEERNELKSISREKDDFCELKGSSDSDNESCECENSEEGSQTSLKQKRRRRRVKKSRKKPLSIETELYDTAIIKCSGIGESVATDLEISDDKMYIVEEQSVKQFSNLDHKQLSSTQCTGKKQKKKKSSELDNGQKPSDKCIVAKTKEVKGSYSQLLEEVEKPLFYQPADEIVFLLSSMAHRGGSNPMDPHLNKNCNNQPPNKQNYRPPFKQTYSQPPNGILGHAPHNFTPMYKMSNQAQPPPPPPNNQTNNTSYKIEDIEERVKNNPNLIIGEIRINPKDYKDCYVPHPDGHSDIYICGTKNRNSALNGDLVLVVINDKTKWKVNKKEMDSNFTSESDDNDGIEQLLANTSITDDPAVKDAKPAAASSCSSPQALLNKDLQPVTCQEASNESRANTSVDANLKRTPQKKDLPGKKYTSIGDLNQDANLQRVLEDRKSVDMYIQRTGKVLLVLEEKHPRKCIGHLGMANNKCVRFNPIDSRIPRLSVPLSECPKEYLQRPEDFSRVLFVAKILNQNATGTLTLGSLLQCLGESGDIETETKGILIENDIDESEFPDSVTDSLPIDCSKPWTVPKEEYSNRRDLTKQCIFTIDPASARDLDDAVSCEILEEGLYEVGVHIADVSYFLKEATSLDKIAASRATSVYLTQRVIPMLPQILCEKLCSLNPNEPRLTFSVIWHINDKAEIVNEWFGRSIINSCAKLSYDHAQGFINDPSHEYTEEQLPPITGYSINDIKNRILTLNKIASILRDKRFEGGALRLDKVKLQWLLNNETSLPMGYFVYERRESNQLIEEFMLLANMAVAHRIHKSFPEKCLLRRHPEPQTRMIDSLNDFCRTTNIEMDITSAGAIHRSLLQHSGDDDEYSLARLQVLIAKCSKPMKLAQYFCSGTISDKNEYRHYALNVPLYTHFTSPIRRYADVIVHRLLAAALGYTPPIQQTEREMEKQAQHCNDKKTASKRAQELSCEIFLAAFIQASGPLYEKGMVMAILDHSFDVYILRLGVVKRVYCNKLDLHSHTAFKRKRLPMLRLQWKENEHIKESVNQEIGIFTLVKCILQGDSEPLKWLAMITHPEL</sequence>
<dbReference type="EMBL" id="OX597816">
    <property type="protein sequence ID" value="CAI9720303.1"/>
    <property type="molecule type" value="Genomic_DNA"/>
</dbReference>
<feature type="region of interest" description="Disordered" evidence="6">
    <location>
        <begin position="328"/>
        <end position="347"/>
    </location>
</feature>
<evidence type="ECO:0000313" key="9">
    <source>
        <dbReference type="Proteomes" id="UP001162480"/>
    </source>
</evidence>
<feature type="region of interest" description="Disordered" evidence="6">
    <location>
        <begin position="60"/>
        <end position="100"/>
    </location>
</feature>
<reference evidence="8" key="1">
    <citation type="submission" date="2023-08" db="EMBL/GenBank/DDBJ databases">
        <authorList>
            <person name="Alioto T."/>
            <person name="Alioto T."/>
            <person name="Gomez Garrido J."/>
        </authorList>
    </citation>
    <scope>NUCLEOTIDE SEQUENCE</scope>
</reference>
<dbReference type="HAMAP" id="MF_03045">
    <property type="entry name" value="DIS3L2"/>
    <property type="match status" value="1"/>
</dbReference>
<dbReference type="GO" id="GO:0046872">
    <property type="term" value="F:metal ion binding"/>
    <property type="evidence" value="ECO:0007669"/>
    <property type="project" value="UniProtKB-KW"/>
</dbReference>
<feature type="compositionally biased region" description="Basic residues" evidence="6">
    <location>
        <begin position="66"/>
        <end position="78"/>
    </location>
</feature>
<comment type="cofactor">
    <cofactor evidence="5">
        <name>Mg(2+)</name>
        <dbReference type="ChEBI" id="CHEBI:18420"/>
    </cofactor>
    <cofactor evidence="5">
        <name>Mn(2+)</name>
        <dbReference type="ChEBI" id="CHEBI:29035"/>
    </cofactor>
</comment>
<dbReference type="InterPro" id="IPR050180">
    <property type="entry name" value="RNR_Ribonuclease"/>
</dbReference>
<evidence type="ECO:0000256" key="4">
    <source>
        <dbReference type="ARBA" id="ARBA00022884"/>
    </source>
</evidence>
<proteinExistence type="inferred from homology"/>
<feature type="region of interest" description="Disordered" evidence="6">
    <location>
        <begin position="113"/>
        <end position="154"/>
    </location>
</feature>
<dbReference type="InterPro" id="IPR028591">
    <property type="entry name" value="DIS3L2"/>
</dbReference>
<accession>A0AA36AQA1</accession>
<dbReference type="AlphaFoldDB" id="A0AA36AQA1"/>
<feature type="domain" description="RNB" evidence="7">
    <location>
        <begin position="674"/>
        <end position="1024"/>
    </location>
</feature>
<evidence type="ECO:0000259" key="7">
    <source>
        <dbReference type="SMART" id="SM00955"/>
    </source>
</evidence>
<name>A0AA36AQA1_OCTVU</name>
<evidence type="ECO:0000256" key="2">
    <source>
        <dbReference type="ARBA" id="ARBA00022723"/>
    </source>
</evidence>
<keyword evidence="1 5" id="KW-0963">Cytoplasm</keyword>
<feature type="compositionally biased region" description="Acidic residues" evidence="6">
    <location>
        <begin position="121"/>
        <end position="132"/>
    </location>
</feature>
<dbReference type="GO" id="GO:0010587">
    <property type="term" value="P:miRNA catabolic process"/>
    <property type="evidence" value="ECO:0007669"/>
    <property type="project" value="TreeGrafter"/>
</dbReference>
<dbReference type="SMART" id="SM00955">
    <property type="entry name" value="RNB"/>
    <property type="match status" value="1"/>
</dbReference>
<keyword evidence="5" id="KW-0464">Manganese</keyword>
<dbReference type="Gene3D" id="2.40.50.690">
    <property type="match status" value="1"/>
</dbReference>
<comment type="function">
    <text evidence="5">3'-5'-exoribonuclease that specifically recognizes RNAs polyuridylated at their 3' end and mediates their degradation. Component of an exosome-independent RNA degradation pathway that mediates degradation of cytoplasmic mRNAs that have been deadenylated and subsequently uridylated at their 3'.</text>
</comment>
<dbReference type="PANTHER" id="PTHR23355">
    <property type="entry name" value="RIBONUCLEASE"/>
    <property type="match status" value="1"/>
</dbReference>
<dbReference type="InterPro" id="IPR012340">
    <property type="entry name" value="NA-bd_OB-fold"/>
</dbReference>
<dbReference type="GO" id="GO:0000175">
    <property type="term" value="F:3'-5'-RNA exonuclease activity"/>
    <property type="evidence" value="ECO:0007669"/>
    <property type="project" value="UniProtKB-UniRule"/>
</dbReference>
<evidence type="ECO:0000256" key="5">
    <source>
        <dbReference type="HAMAP-Rule" id="MF_03045"/>
    </source>
</evidence>
<comment type="subcellular location">
    <subcellularLocation>
        <location evidence="5">Cytoplasm</location>
    </subcellularLocation>
    <subcellularLocation>
        <location evidence="5">Cytoplasm</location>
        <location evidence="5">P-body</location>
    </subcellularLocation>
</comment>
<dbReference type="GO" id="GO:0003723">
    <property type="term" value="F:RNA binding"/>
    <property type="evidence" value="ECO:0007669"/>
    <property type="project" value="UniProtKB-KW"/>
</dbReference>
<organism evidence="8 9">
    <name type="scientific">Octopus vulgaris</name>
    <name type="common">Common octopus</name>
    <dbReference type="NCBI Taxonomy" id="6645"/>
    <lineage>
        <taxon>Eukaryota</taxon>
        <taxon>Metazoa</taxon>
        <taxon>Spiralia</taxon>
        <taxon>Lophotrochozoa</taxon>
        <taxon>Mollusca</taxon>
        <taxon>Cephalopoda</taxon>
        <taxon>Coleoidea</taxon>
        <taxon>Octopodiformes</taxon>
        <taxon>Octopoda</taxon>
        <taxon>Incirrata</taxon>
        <taxon>Octopodidae</taxon>
        <taxon>Octopus</taxon>
    </lineage>
</organism>
<gene>
    <name evidence="8" type="ORF">OCTVUL_1B027723</name>
</gene>
<dbReference type="Gene3D" id="2.40.50.700">
    <property type="match status" value="1"/>
</dbReference>
<keyword evidence="9" id="KW-1185">Reference proteome</keyword>
<feature type="binding site" evidence="5">
    <location>
        <position position="686"/>
    </location>
    <ligand>
        <name>Mg(2+)</name>
        <dbReference type="ChEBI" id="CHEBI:18420"/>
    </ligand>
</feature>
<keyword evidence="2 5" id="KW-0479">Metal-binding</keyword>
<protein>
    <recommendedName>
        <fullName evidence="5">DIS3-like exonuclease 2</fullName>
        <ecNumber evidence="5">3.1.13.-</ecNumber>
    </recommendedName>
</protein>
<feature type="region of interest" description="Disordered" evidence="6">
    <location>
        <begin position="207"/>
        <end position="231"/>
    </location>
</feature>
<dbReference type="Gene3D" id="2.40.50.140">
    <property type="entry name" value="Nucleic acid-binding proteins"/>
    <property type="match status" value="1"/>
</dbReference>
<dbReference type="GO" id="GO:1990074">
    <property type="term" value="P:polyuridylation-dependent mRNA catabolic process"/>
    <property type="evidence" value="ECO:0007669"/>
    <property type="project" value="UniProtKB-UniRule"/>
</dbReference>
<feature type="compositionally biased region" description="Basic residues" evidence="6">
    <location>
        <begin position="140"/>
        <end position="154"/>
    </location>
</feature>
<dbReference type="InterPro" id="IPR001900">
    <property type="entry name" value="RNase_II/R"/>
</dbReference>
<feature type="compositionally biased region" description="Basic and acidic residues" evidence="6">
    <location>
        <begin position="86"/>
        <end position="100"/>
    </location>
</feature>
<keyword evidence="5" id="KW-0269">Exonuclease</keyword>
<evidence type="ECO:0000256" key="3">
    <source>
        <dbReference type="ARBA" id="ARBA00022842"/>
    </source>
</evidence>
<dbReference type="InterPro" id="IPR041093">
    <property type="entry name" value="Dis3l2-like_C"/>
</dbReference>
<feature type="site" description="Important for catalytic activity" evidence="5">
    <location>
        <position position="694"/>
    </location>
</feature>
<evidence type="ECO:0000256" key="6">
    <source>
        <dbReference type="SAM" id="MobiDB-lite"/>
    </source>
</evidence>
<dbReference type="PANTHER" id="PTHR23355:SF9">
    <property type="entry name" value="DIS3-LIKE EXONUCLEASE 2"/>
    <property type="match status" value="1"/>
</dbReference>
<keyword evidence="4 5" id="KW-0694">RNA-binding</keyword>
<dbReference type="GO" id="GO:0000956">
    <property type="term" value="P:nuclear-transcribed mRNA catabolic process"/>
    <property type="evidence" value="ECO:0007669"/>
    <property type="project" value="UniProtKB-UniRule"/>
</dbReference>